<dbReference type="GO" id="GO:0016485">
    <property type="term" value="P:protein processing"/>
    <property type="evidence" value="ECO:0007669"/>
    <property type="project" value="TreeGrafter"/>
</dbReference>
<evidence type="ECO:0000256" key="3">
    <source>
        <dbReference type="ARBA" id="ARBA00022825"/>
    </source>
</evidence>
<dbReference type="PROSITE" id="PS51892">
    <property type="entry name" value="SUBTILASE"/>
    <property type="match status" value="1"/>
</dbReference>
<comment type="caution">
    <text evidence="4">Lacks conserved residue(s) required for the propagation of feature annotation.</text>
</comment>
<evidence type="ECO:0000256" key="1">
    <source>
        <dbReference type="ARBA" id="ARBA00022670"/>
    </source>
</evidence>
<keyword evidence="5" id="KW-0732">Signal</keyword>
<name>A0A9K3CM98_9EUKA</name>
<keyword evidence="1" id="KW-0645">Protease</keyword>
<accession>A0A9K3CM98</accession>
<dbReference type="InterPro" id="IPR000209">
    <property type="entry name" value="Peptidase_S8/S53_dom"/>
</dbReference>
<dbReference type="PANTHER" id="PTHR42884:SF14">
    <property type="entry name" value="NEUROENDOCRINE CONVERTASE 1"/>
    <property type="match status" value="1"/>
</dbReference>
<dbReference type="AlphaFoldDB" id="A0A9K3CM98"/>
<dbReference type="Gene3D" id="3.40.50.200">
    <property type="entry name" value="Peptidase S8/S53 domain"/>
    <property type="match status" value="1"/>
</dbReference>
<dbReference type="GO" id="GO:0004252">
    <property type="term" value="F:serine-type endopeptidase activity"/>
    <property type="evidence" value="ECO:0007669"/>
    <property type="project" value="InterPro"/>
</dbReference>
<dbReference type="PRINTS" id="PR00723">
    <property type="entry name" value="SUBTILISIN"/>
</dbReference>
<dbReference type="InterPro" id="IPR022398">
    <property type="entry name" value="Peptidase_S8_His-AS"/>
</dbReference>
<proteinExistence type="inferred from homology"/>
<evidence type="ECO:0000256" key="4">
    <source>
        <dbReference type="PROSITE-ProRule" id="PRU01240"/>
    </source>
</evidence>
<dbReference type="SUPFAM" id="SSF52743">
    <property type="entry name" value="Subtilisin-like"/>
    <property type="match status" value="1"/>
</dbReference>
<dbReference type="OrthoDB" id="300641at2759"/>
<dbReference type="GO" id="GO:0016020">
    <property type="term" value="C:membrane"/>
    <property type="evidence" value="ECO:0007669"/>
    <property type="project" value="TreeGrafter"/>
</dbReference>
<evidence type="ECO:0000259" key="6">
    <source>
        <dbReference type="Pfam" id="PF00082"/>
    </source>
</evidence>
<keyword evidence="3" id="KW-0720">Serine protease</keyword>
<comment type="similarity">
    <text evidence="4">Belongs to the peptidase S8 family.</text>
</comment>
<protein>
    <submittedName>
        <fullName evidence="7">Peptidase S8, subtilisin-related</fullName>
    </submittedName>
</protein>
<keyword evidence="8" id="KW-1185">Reference proteome</keyword>
<comment type="caution">
    <text evidence="7">The sequence shown here is derived from an EMBL/GenBank/DDBJ whole genome shotgun (WGS) entry which is preliminary data.</text>
</comment>
<dbReference type="PANTHER" id="PTHR42884">
    <property type="entry name" value="PROPROTEIN CONVERTASE SUBTILISIN/KEXIN-RELATED"/>
    <property type="match status" value="1"/>
</dbReference>
<sequence length="417" mass="44003">MVLRVLVCIALLACALGMAYPHKGEGGERVTEKPRDHPTADSTHPLFYYPSDRVPGRGVDSLFDTLSASAMCLITLFRGVDPDSVAASLGSYLIPTAMPHTFRVPCFNPGVAYASDRTADMLLALEALKATPGVRGVIPADTPGSNEPHQVYTPTDPEYSEQWWARNRGVGGCDSGVDINVRPVWSDGYFGQGVTVCVNDEGLLTGSPDLTNIRTDLCYNYDTDRQTCQPTQGFNTHGTSCAGILTAKHNNNKCVAGIAPEADLTGRCVLGTGVTVSEEAAAFTDDADQIDISSNSYGYPVCQGNLCYAFADMAWLQDAYEAAVSEGSIIFTSAGNSGDMGGDANMAGDKRSADIINVGALSCTGVPAFYSTPGSNVFCSAPGGDRTSASSDFELIQTLKNADFCEDGFSGTRAAYP</sequence>
<keyword evidence="2" id="KW-0378">Hydrolase</keyword>
<dbReference type="InterPro" id="IPR015500">
    <property type="entry name" value="Peptidase_S8_subtilisin-rel"/>
</dbReference>
<feature type="chain" id="PRO_5039924476" evidence="5">
    <location>
        <begin position="20"/>
        <end position="417"/>
    </location>
</feature>
<evidence type="ECO:0000313" key="7">
    <source>
        <dbReference type="EMBL" id="GIQ79711.1"/>
    </source>
</evidence>
<evidence type="ECO:0000256" key="2">
    <source>
        <dbReference type="ARBA" id="ARBA00022801"/>
    </source>
</evidence>
<dbReference type="PROSITE" id="PS00137">
    <property type="entry name" value="SUBTILASE_HIS"/>
    <property type="match status" value="1"/>
</dbReference>
<evidence type="ECO:0000313" key="8">
    <source>
        <dbReference type="Proteomes" id="UP000265618"/>
    </source>
</evidence>
<dbReference type="Pfam" id="PF00082">
    <property type="entry name" value="Peptidase_S8"/>
    <property type="match status" value="1"/>
</dbReference>
<dbReference type="InterPro" id="IPR036852">
    <property type="entry name" value="Peptidase_S8/S53_dom_sf"/>
</dbReference>
<dbReference type="EMBL" id="BDIP01000045">
    <property type="protein sequence ID" value="GIQ79711.1"/>
    <property type="molecule type" value="Genomic_DNA"/>
</dbReference>
<evidence type="ECO:0000256" key="5">
    <source>
        <dbReference type="SAM" id="SignalP"/>
    </source>
</evidence>
<dbReference type="Proteomes" id="UP000265618">
    <property type="component" value="Unassembled WGS sequence"/>
</dbReference>
<feature type="signal peptide" evidence="5">
    <location>
        <begin position="1"/>
        <end position="19"/>
    </location>
</feature>
<gene>
    <name evidence="7" type="ORF">KIPB_000394</name>
</gene>
<feature type="domain" description="Peptidase S8/S53" evidence="6">
    <location>
        <begin position="191"/>
        <end position="415"/>
    </location>
</feature>
<organism evidence="7 8">
    <name type="scientific">Kipferlia bialata</name>
    <dbReference type="NCBI Taxonomy" id="797122"/>
    <lineage>
        <taxon>Eukaryota</taxon>
        <taxon>Metamonada</taxon>
        <taxon>Carpediemonas-like organisms</taxon>
        <taxon>Kipferlia</taxon>
    </lineage>
</organism>
<reference evidence="7 8" key="1">
    <citation type="journal article" date="2018" name="PLoS ONE">
        <title>The draft genome of Kipferlia bialata reveals reductive genome evolution in fornicate parasites.</title>
        <authorList>
            <person name="Tanifuji G."/>
            <person name="Takabayashi S."/>
            <person name="Kume K."/>
            <person name="Takagi M."/>
            <person name="Nakayama T."/>
            <person name="Kamikawa R."/>
            <person name="Inagaki Y."/>
            <person name="Hashimoto T."/>
        </authorList>
    </citation>
    <scope>NUCLEOTIDE SEQUENCE [LARGE SCALE GENOMIC DNA]</scope>
    <source>
        <strain evidence="7">NY0173</strain>
    </source>
</reference>